<dbReference type="PDB" id="7EZX">
    <property type="method" value="EM"/>
    <property type="resolution" value="3.00 A"/>
    <property type="chains" value="3P/aP=1-288"/>
</dbReference>
<keyword evidence="2" id="KW-1185">Reference proteome</keyword>
<dbReference type="EMDB" id="EMD-33658"/>
<evidence type="ECO:0007829" key="5">
    <source>
        <dbReference type="PDB" id="7Y5E"/>
    </source>
</evidence>
<reference evidence="4 5" key="3">
    <citation type="journal article" date="2023" name="Nature">
        <title>In situ structure of the red algal phycobilisome-PSII-PSI-LHC megacomplex.</title>
        <authorList>
            <person name="You X."/>
            <person name="Zhang X."/>
            <person name="Cheng J."/>
            <person name="Xiao Y."/>
            <person name="Ma J."/>
            <person name="Sun S."/>
            <person name="Zhang X."/>
            <person name="Wang H.W."/>
            <person name="Sui S.F."/>
        </authorList>
    </citation>
    <scope>STRUCTURE BY ELECTRON MICROSCOPY (3.30 ANGSTROMS)</scope>
</reference>
<dbReference type="Proteomes" id="UP000324585">
    <property type="component" value="Unassembled WGS sequence"/>
</dbReference>
<evidence type="ECO:0007829" key="4">
    <source>
        <dbReference type="PDB" id="7Y4L"/>
    </source>
</evidence>
<gene>
    <name evidence="1" type="ORF">FVE85_5140</name>
</gene>
<reference evidence="2" key="1">
    <citation type="journal article" date="2019" name="Nat. Commun.">
        <title>Expansion of phycobilisome linker gene families in mesophilic red algae.</title>
        <authorList>
            <person name="Lee J."/>
            <person name="Kim D."/>
            <person name="Bhattacharya D."/>
            <person name="Yoon H.S."/>
        </authorList>
    </citation>
    <scope>NUCLEOTIDE SEQUENCE [LARGE SCALE GENOMIC DNA]</scope>
    <source>
        <strain evidence="2">CCMP 1328</strain>
    </source>
</reference>
<reference evidence="3" key="2">
    <citation type="journal article" date="2023" name="Commun. Biol.">
        <title>The structural basis for light acclimation in phycobilisome light harvesting systems systems in Porphyridium purpureum.</title>
        <authorList>
            <person name="Dodson E.J."/>
            <person name="Ma J."/>
            <person name="Suissa Szlejf M."/>
            <person name="Maroudas-Sklare N."/>
            <person name="Paltiel Y."/>
            <person name="Adir N."/>
            <person name="Sun S."/>
            <person name="Sui S.F."/>
            <person name="Keren N."/>
        </authorList>
    </citation>
    <scope>STRUCTURE BY ELECTRON MICROSCOPY (3.00 ANGSTROMS)</scope>
</reference>
<name>A0A5J4Z2M2_PORPP</name>
<organism evidence="1 2">
    <name type="scientific">Porphyridium purpureum</name>
    <name type="common">Red alga</name>
    <name type="synonym">Porphyridium cruentum</name>
    <dbReference type="NCBI Taxonomy" id="35688"/>
    <lineage>
        <taxon>Eukaryota</taxon>
        <taxon>Rhodophyta</taxon>
        <taxon>Bangiophyceae</taxon>
        <taxon>Porphyridiales</taxon>
        <taxon>Porphyridiaceae</taxon>
        <taxon>Porphyridium</taxon>
    </lineage>
</organism>
<evidence type="ECO:0000313" key="2">
    <source>
        <dbReference type="Proteomes" id="UP000324585"/>
    </source>
</evidence>
<evidence type="ECO:0007829" key="3">
    <source>
        <dbReference type="PDB" id="7EZX"/>
    </source>
</evidence>
<dbReference type="AlphaFoldDB" id="A0A5J4Z2M2"/>
<dbReference type="OMA" id="KASAPLC"/>
<proteinExistence type="evidence at protein level"/>
<comment type="caution">
    <text evidence="1">The sequence shown here is derived from an EMBL/GenBank/DDBJ whole genome shotgun (WGS) entry which is preliminary data.</text>
</comment>
<dbReference type="PDB" id="7Y7A">
    <property type="method" value="EM"/>
    <property type="resolution" value="4.30 A"/>
    <property type="chains" value="3B/3d/aB/ad=1-288"/>
</dbReference>
<dbReference type="OrthoDB" id="3986at2759"/>
<evidence type="ECO:0000313" key="1">
    <source>
        <dbReference type="EMBL" id="KAA8497555.1"/>
    </source>
</evidence>
<dbReference type="PDB" id="7Y5E">
    <property type="method" value="EM"/>
    <property type="resolution" value="3.30 A"/>
    <property type="chains" value="33/a3=1-288"/>
</dbReference>
<sequence>MAFVSGAGVAVPAGAKASAPLCALRMSGYGDYSYSTDRTKGHVNQYYVDKARSRSDWGNRNVLPASEGDAVLGRTAKGAVAVPEFGIPQLDDPVLGFGPDSMVDPRIAEADGAVWRWDAGFVDESMTLASCADISDEAVADEAFAKFRGSVLAERGAMITKAESATASVITSLRDGLYSGEAQLLTASGQRLANVAGQEKIATISGYTWDGQPQTEIPGKPFVKSIGAMDYMDGVEGGDVVAAKVGAFWKPKAPKEVPYKRPMGANTPELPYNTVPRLVQAAGLAVQE</sequence>
<dbReference type="EMBL" id="VRMN01000001">
    <property type="protein sequence ID" value="KAA8497555.1"/>
    <property type="molecule type" value="Genomic_DNA"/>
</dbReference>
<protein>
    <submittedName>
        <fullName evidence="1">Uncharacterized protein</fullName>
    </submittedName>
</protein>
<dbReference type="PDB" id="7Y4L">
    <property type="method" value="EM"/>
    <property type="resolution" value="3.30 A"/>
    <property type="chains" value="33/a3=1-288"/>
</dbReference>
<keyword evidence="3 4" id="KW-0002">3D-structure</keyword>
<dbReference type="EMDB" id="EMD-33618"/>
<dbReference type="EMDB" id="EMD-31393"/>
<accession>A0A5J4Z2M2</accession>